<dbReference type="SUPFAM" id="SSF53850">
    <property type="entry name" value="Periplasmic binding protein-like II"/>
    <property type="match status" value="1"/>
</dbReference>
<protein>
    <submittedName>
        <fullName evidence="3">NitT/TauT family transport system substrate-binding protein</fullName>
    </submittedName>
</protein>
<sequence>MKKFNKFIAGFLASCVMAPAIASAEDINIVLNWVPTADHMPYFYAKQMGLYEKEGLNVNIESGRGSGAAAQKVGAGFSQFGIADMPTVLLAKGQGADSVALMTVYTNSPQGFYWLKSKGIKGAEDFPGHSIGNPPADASRVMWPMFAEAVKIDPAAVKFVNISPQAKVASLKSGAIDITSDFYNEHDMKVREFGDDLGFLAWRNIGINPYGNSIIVNANYLNKNPETVRKFMQVTQKAFETCVKDRDPCIEALLSQVSGLDKSNQQDQWNRIQELMRDKTTMEVGLGAFDDDRMKQDYEMVEKYFDLEKPFDIKTAYSNEYLDMSIKMPKE</sequence>
<feature type="chain" id="PRO_5032707737" evidence="1">
    <location>
        <begin position="25"/>
        <end position="331"/>
    </location>
</feature>
<dbReference type="Gene3D" id="3.40.190.10">
    <property type="entry name" value="Periplasmic binding protein-like II"/>
    <property type="match status" value="2"/>
</dbReference>
<dbReference type="AlphaFoldDB" id="A0A841M322"/>
<evidence type="ECO:0000313" key="3">
    <source>
        <dbReference type="EMBL" id="MBB6262169.1"/>
    </source>
</evidence>
<dbReference type="PANTHER" id="PTHR31528">
    <property type="entry name" value="4-AMINO-5-HYDROXYMETHYL-2-METHYLPYRIMIDINE PHOSPHATE SYNTHASE THI11-RELATED"/>
    <property type="match status" value="1"/>
</dbReference>
<keyword evidence="1" id="KW-0732">Signal</keyword>
<accession>A0A841M322</accession>
<reference evidence="3 4" key="1">
    <citation type="submission" date="2020-08" db="EMBL/GenBank/DDBJ databases">
        <title>Genomic Encyclopedia of Type Strains, Phase IV (KMG-IV): sequencing the most valuable type-strain genomes for metagenomic binning, comparative biology and taxonomic classification.</title>
        <authorList>
            <person name="Goeker M."/>
        </authorList>
    </citation>
    <scope>NUCLEOTIDE SEQUENCE [LARGE SCALE GENOMIC DNA]</scope>
    <source>
        <strain evidence="3 4">DSM 22336</strain>
    </source>
</reference>
<keyword evidence="4" id="KW-1185">Reference proteome</keyword>
<dbReference type="Proteomes" id="UP000555393">
    <property type="component" value="Unassembled WGS sequence"/>
</dbReference>
<dbReference type="Pfam" id="PF09084">
    <property type="entry name" value="NMT1"/>
    <property type="match status" value="1"/>
</dbReference>
<evidence type="ECO:0000313" key="4">
    <source>
        <dbReference type="Proteomes" id="UP000555393"/>
    </source>
</evidence>
<dbReference type="InterPro" id="IPR027939">
    <property type="entry name" value="NMT1/THI5"/>
</dbReference>
<feature type="signal peptide" evidence="1">
    <location>
        <begin position="1"/>
        <end position="24"/>
    </location>
</feature>
<dbReference type="PANTHER" id="PTHR31528:SF3">
    <property type="entry name" value="THIAMINE BIOSYNTHESIS PROTEIN HI_0357-RELATED"/>
    <property type="match status" value="1"/>
</dbReference>
<dbReference type="RefSeq" id="WP_184224207.1">
    <property type="nucleotide sequence ID" value="NZ_JACIIU010000018.1"/>
</dbReference>
<dbReference type="InterPro" id="IPR015168">
    <property type="entry name" value="SsuA/THI5"/>
</dbReference>
<gene>
    <name evidence="3" type="ORF">FHS77_002741</name>
</gene>
<comment type="caution">
    <text evidence="3">The sequence shown here is derived from an EMBL/GenBank/DDBJ whole genome shotgun (WGS) entry which is preliminary data.</text>
</comment>
<dbReference type="GO" id="GO:0009228">
    <property type="term" value="P:thiamine biosynthetic process"/>
    <property type="evidence" value="ECO:0007669"/>
    <property type="project" value="InterPro"/>
</dbReference>
<evidence type="ECO:0000259" key="2">
    <source>
        <dbReference type="Pfam" id="PF09084"/>
    </source>
</evidence>
<feature type="domain" description="SsuA/THI5-like" evidence="2">
    <location>
        <begin position="37"/>
        <end position="245"/>
    </location>
</feature>
<proteinExistence type="predicted"/>
<name>A0A841M322_9HYPH</name>
<evidence type="ECO:0000256" key="1">
    <source>
        <dbReference type="SAM" id="SignalP"/>
    </source>
</evidence>
<dbReference type="EMBL" id="JACIIU010000018">
    <property type="protein sequence ID" value="MBB6262169.1"/>
    <property type="molecule type" value="Genomic_DNA"/>
</dbReference>
<organism evidence="3 4">
    <name type="scientific">Paenochrobactrum gallinarii</name>
    <dbReference type="NCBI Taxonomy" id="643673"/>
    <lineage>
        <taxon>Bacteria</taxon>
        <taxon>Pseudomonadati</taxon>
        <taxon>Pseudomonadota</taxon>
        <taxon>Alphaproteobacteria</taxon>
        <taxon>Hyphomicrobiales</taxon>
        <taxon>Brucellaceae</taxon>
        <taxon>Paenochrobactrum</taxon>
    </lineage>
</organism>